<dbReference type="Proteomes" id="UP000494106">
    <property type="component" value="Unassembled WGS sequence"/>
</dbReference>
<dbReference type="EMBL" id="CADEBC010000503">
    <property type="protein sequence ID" value="CAB3239808.1"/>
    <property type="molecule type" value="Genomic_DNA"/>
</dbReference>
<evidence type="ECO:0000313" key="2">
    <source>
        <dbReference type="EMBL" id="CAB3239808.1"/>
    </source>
</evidence>
<accession>A0A8S0ZY21</accession>
<dbReference type="AlphaFoldDB" id="A0A8S0ZY21"/>
<sequence length="84" mass="9099">MLKQSNVSPVRGGFRPIGSHNLEATTSVNKNVKPQKAEQTAKYPVNDCKTSTYLGGETEPSGYEAATLDDTRFLRRATSLAALL</sequence>
<evidence type="ECO:0000256" key="1">
    <source>
        <dbReference type="SAM" id="MobiDB-lite"/>
    </source>
</evidence>
<name>A0A8S0ZY21_ARCPL</name>
<protein>
    <submittedName>
        <fullName evidence="2">Uncharacterized protein</fullName>
    </submittedName>
</protein>
<gene>
    <name evidence="2" type="ORF">APLA_LOCUS8010</name>
</gene>
<feature type="compositionally biased region" description="Polar residues" evidence="1">
    <location>
        <begin position="22"/>
        <end position="32"/>
    </location>
</feature>
<organism evidence="2 3">
    <name type="scientific">Arctia plantaginis</name>
    <name type="common">Wood tiger moth</name>
    <name type="synonym">Phalaena plantaginis</name>
    <dbReference type="NCBI Taxonomy" id="874455"/>
    <lineage>
        <taxon>Eukaryota</taxon>
        <taxon>Metazoa</taxon>
        <taxon>Ecdysozoa</taxon>
        <taxon>Arthropoda</taxon>
        <taxon>Hexapoda</taxon>
        <taxon>Insecta</taxon>
        <taxon>Pterygota</taxon>
        <taxon>Neoptera</taxon>
        <taxon>Endopterygota</taxon>
        <taxon>Lepidoptera</taxon>
        <taxon>Glossata</taxon>
        <taxon>Ditrysia</taxon>
        <taxon>Noctuoidea</taxon>
        <taxon>Erebidae</taxon>
        <taxon>Arctiinae</taxon>
        <taxon>Arctia</taxon>
    </lineage>
</organism>
<comment type="caution">
    <text evidence="2">The sequence shown here is derived from an EMBL/GenBank/DDBJ whole genome shotgun (WGS) entry which is preliminary data.</text>
</comment>
<feature type="region of interest" description="Disordered" evidence="1">
    <location>
        <begin position="1"/>
        <end position="43"/>
    </location>
</feature>
<reference evidence="2 3" key="1">
    <citation type="submission" date="2020-04" db="EMBL/GenBank/DDBJ databases">
        <authorList>
            <person name="Wallbank WR R."/>
            <person name="Pardo Diaz C."/>
            <person name="Kozak K."/>
            <person name="Martin S."/>
            <person name="Jiggins C."/>
            <person name="Moest M."/>
            <person name="Warren A I."/>
            <person name="Byers J.R.P. K."/>
            <person name="Montejo-Kovacevich G."/>
            <person name="Yen C E."/>
        </authorList>
    </citation>
    <scope>NUCLEOTIDE SEQUENCE [LARGE SCALE GENOMIC DNA]</scope>
</reference>
<proteinExistence type="predicted"/>
<keyword evidence="3" id="KW-1185">Reference proteome</keyword>
<evidence type="ECO:0000313" key="3">
    <source>
        <dbReference type="Proteomes" id="UP000494106"/>
    </source>
</evidence>